<keyword evidence="3" id="KW-0067">ATP-binding</keyword>
<protein>
    <submittedName>
        <fullName evidence="3">ATP-binding protein</fullName>
    </submittedName>
</protein>
<dbReference type="InterPro" id="IPR003594">
    <property type="entry name" value="HATPase_dom"/>
</dbReference>
<gene>
    <name evidence="3" type="ORF">DN069_01750</name>
</gene>
<dbReference type="GO" id="GO:0004674">
    <property type="term" value="F:protein serine/threonine kinase activity"/>
    <property type="evidence" value="ECO:0007669"/>
    <property type="project" value="UniProtKB-KW"/>
</dbReference>
<accession>A0A2X0IPY9</accession>
<feature type="domain" description="Histidine kinase/HSP90-like ATPase" evidence="2">
    <location>
        <begin position="27"/>
        <end position="146"/>
    </location>
</feature>
<reference evidence="3 4" key="1">
    <citation type="submission" date="2018-06" db="EMBL/GenBank/DDBJ databases">
        <title>Streptacidiphilus pinicola sp. nov., isolated from pine grove soil.</title>
        <authorList>
            <person name="Roh S.G."/>
            <person name="Park S."/>
            <person name="Kim M.-K."/>
            <person name="Yun B.-R."/>
            <person name="Park J."/>
            <person name="Kim M.J."/>
            <person name="Kim Y.S."/>
            <person name="Kim S.B."/>
        </authorList>
    </citation>
    <scope>NUCLEOTIDE SEQUENCE [LARGE SCALE GENOMIC DNA]</scope>
    <source>
        <strain evidence="3 4">MMS16-CNU450</strain>
    </source>
</reference>
<evidence type="ECO:0000313" key="4">
    <source>
        <dbReference type="Proteomes" id="UP000248889"/>
    </source>
</evidence>
<dbReference type="CDD" id="cd16936">
    <property type="entry name" value="HATPase_RsbW-like"/>
    <property type="match status" value="1"/>
</dbReference>
<dbReference type="SUPFAM" id="SSF55874">
    <property type="entry name" value="ATPase domain of HSP90 chaperone/DNA topoisomerase II/histidine kinase"/>
    <property type="match status" value="1"/>
</dbReference>
<dbReference type="AlphaFoldDB" id="A0A2X0IPY9"/>
<dbReference type="GO" id="GO:0005524">
    <property type="term" value="F:ATP binding"/>
    <property type="evidence" value="ECO:0007669"/>
    <property type="project" value="UniProtKB-KW"/>
</dbReference>
<evidence type="ECO:0000256" key="1">
    <source>
        <dbReference type="ARBA" id="ARBA00022527"/>
    </source>
</evidence>
<keyword evidence="1" id="KW-0808">Transferase</keyword>
<name>A0A2X0IPY9_9ACTN</name>
<dbReference type="PANTHER" id="PTHR35526">
    <property type="entry name" value="ANTI-SIGMA-F FACTOR RSBW-RELATED"/>
    <property type="match status" value="1"/>
</dbReference>
<dbReference type="OrthoDB" id="3873601at2"/>
<dbReference type="EMBL" id="QKYN01000008">
    <property type="protein sequence ID" value="RAG87282.1"/>
    <property type="molecule type" value="Genomic_DNA"/>
</dbReference>
<evidence type="ECO:0000259" key="2">
    <source>
        <dbReference type="Pfam" id="PF13581"/>
    </source>
</evidence>
<dbReference type="PANTHER" id="PTHR35526:SF3">
    <property type="entry name" value="ANTI-SIGMA-F FACTOR RSBW"/>
    <property type="match status" value="1"/>
</dbReference>
<dbReference type="RefSeq" id="WP_111498895.1">
    <property type="nucleotide sequence ID" value="NZ_QKYN01000008.1"/>
</dbReference>
<keyword evidence="1" id="KW-0723">Serine/threonine-protein kinase</keyword>
<dbReference type="Pfam" id="PF13581">
    <property type="entry name" value="HATPase_c_2"/>
    <property type="match status" value="1"/>
</dbReference>
<keyword evidence="3" id="KW-0547">Nucleotide-binding</keyword>
<dbReference type="Gene3D" id="3.30.565.10">
    <property type="entry name" value="Histidine kinase-like ATPase, C-terminal domain"/>
    <property type="match status" value="1"/>
</dbReference>
<keyword evidence="1" id="KW-0418">Kinase</keyword>
<organism evidence="3 4">
    <name type="scientific">Streptacidiphilus pinicola</name>
    <dbReference type="NCBI Taxonomy" id="2219663"/>
    <lineage>
        <taxon>Bacteria</taxon>
        <taxon>Bacillati</taxon>
        <taxon>Actinomycetota</taxon>
        <taxon>Actinomycetes</taxon>
        <taxon>Kitasatosporales</taxon>
        <taxon>Streptomycetaceae</taxon>
        <taxon>Streptacidiphilus</taxon>
    </lineage>
</organism>
<dbReference type="InterPro" id="IPR036890">
    <property type="entry name" value="HATPase_C_sf"/>
</dbReference>
<comment type="caution">
    <text evidence="3">The sequence shown here is derived from an EMBL/GenBank/DDBJ whole genome shotgun (WGS) entry which is preliminary data.</text>
</comment>
<keyword evidence="4" id="KW-1185">Reference proteome</keyword>
<dbReference type="InterPro" id="IPR050267">
    <property type="entry name" value="Anti-sigma-factor_SerPK"/>
</dbReference>
<dbReference type="Proteomes" id="UP000248889">
    <property type="component" value="Unassembled WGS sequence"/>
</dbReference>
<proteinExistence type="predicted"/>
<evidence type="ECO:0000313" key="3">
    <source>
        <dbReference type="EMBL" id="RAG87282.1"/>
    </source>
</evidence>
<sequence>MDATLVVGPRRACRRGDYRHSTACVMPAVAASVPALRRFAVRTARRCGLLDDVAEALALIVTELVTNAVRHSGSPDVTLLLCVADGDLTVQVSDTGRWRRPTAPPASEPGAREPGPLCGGRGLLLVEAYAASCAVQVSRSGTTVTAELRLPPKAAAHPLTDPLQPRVRVCAATP</sequence>